<evidence type="ECO:0000313" key="12">
    <source>
        <dbReference type="Proteomes" id="UP001163046"/>
    </source>
</evidence>
<accession>A0A9W9ZPQ1</accession>
<dbReference type="Pfam" id="PF01636">
    <property type="entry name" value="APH"/>
    <property type="match status" value="1"/>
</dbReference>
<protein>
    <recommendedName>
        <fullName evidence="9">Hydroxylysine kinase</fullName>
        <ecNumber evidence="8">2.7.1.81</ecNumber>
    </recommendedName>
</protein>
<comment type="caution">
    <text evidence="11">The sequence shown here is derived from an EMBL/GenBank/DDBJ whole genome shotgun (WGS) entry which is preliminary data.</text>
</comment>
<dbReference type="EMBL" id="MU825886">
    <property type="protein sequence ID" value="KAJ7384578.1"/>
    <property type="molecule type" value="Genomic_DNA"/>
</dbReference>
<dbReference type="InterPro" id="IPR011009">
    <property type="entry name" value="Kinase-like_dom_sf"/>
</dbReference>
<dbReference type="InterPro" id="IPR050249">
    <property type="entry name" value="Pseudomonas-type_ThrB"/>
</dbReference>
<feature type="domain" description="Aminoglycoside phosphotransferase" evidence="10">
    <location>
        <begin position="169"/>
        <end position="353"/>
    </location>
</feature>
<comment type="function">
    <text evidence="7">Catalyzes the GTP-dependent phosphorylation of 5-hydroxy-L-lysine.</text>
</comment>
<evidence type="ECO:0000256" key="8">
    <source>
        <dbReference type="ARBA" id="ARBA00038873"/>
    </source>
</evidence>
<reference evidence="11" key="1">
    <citation type="submission" date="2023-01" db="EMBL/GenBank/DDBJ databases">
        <title>Genome assembly of the deep-sea coral Lophelia pertusa.</title>
        <authorList>
            <person name="Herrera S."/>
            <person name="Cordes E."/>
        </authorList>
    </citation>
    <scope>NUCLEOTIDE SEQUENCE</scope>
    <source>
        <strain evidence="11">USNM1676648</strain>
        <tissue evidence="11">Polyp</tissue>
    </source>
</reference>
<dbReference type="PANTHER" id="PTHR21064">
    <property type="entry name" value="AMINOGLYCOSIDE PHOSPHOTRANSFERASE DOMAIN-CONTAINING PROTEIN-RELATED"/>
    <property type="match status" value="1"/>
</dbReference>
<comment type="catalytic activity">
    <reaction evidence="6">
        <text>(5R)-5-hydroxy-L-lysine + GTP = (5R)-5-phosphooxy-L-lysine + GDP + H(+)</text>
        <dbReference type="Rhea" id="RHEA:19049"/>
        <dbReference type="ChEBI" id="CHEBI:15378"/>
        <dbReference type="ChEBI" id="CHEBI:37565"/>
        <dbReference type="ChEBI" id="CHEBI:57882"/>
        <dbReference type="ChEBI" id="CHEBI:58189"/>
        <dbReference type="ChEBI" id="CHEBI:58357"/>
        <dbReference type="EC" id="2.7.1.81"/>
    </reaction>
</comment>
<dbReference type="InterPro" id="IPR002575">
    <property type="entry name" value="Aminoglycoside_PTrfase"/>
</dbReference>
<dbReference type="Proteomes" id="UP001163046">
    <property type="component" value="Unassembled WGS sequence"/>
</dbReference>
<dbReference type="Gene3D" id="3.90.1200.10">
    <property type="match status" value="1"/>
</dbReference>
<evidence type="ECO:0000256" key="7">
    <source>
        <dbReference type="ARBA" id="ARBA00037368"/>
    </source>
</evidence>
<evidence type="ECO:0000256" key="1">
    <source>
        <dbReference type="ARBA" id="ARBA00004496"/>
    </source>
</evidence>
<keyword evidence="12" id="KW-1185">Reference proteome</keyword>
<evidence type="ECO:0000256" key="6">
    <source>
        <dbReference type="ARBA" id="ARBA00036820"/>
    </source>
</evidence>
<evidence type="ECO:0000256" key="3">
    <source>
        <dbReference type="ARBA" id="ARBA00022490"/>
    </source>
</evidence>
<evidence type="ECO:0000259" key="10">
    <source>
        <dbReference type="Pfam" id="PF01636"/>
    </source>
</evidence>
<keyword evidence="3" id="KW-0963">Cytoplasm</keyword>
<keyword evidence="5" id="KW-0418">Kinase</keyword>
<evidence type="ECO:0000313" key="11">
    <source>
        <dbReference type="EMBL" id="KAJ7384578.1"/>
    </source>
</evidence>
<dbReference type="EC" id="2.7.1.81" evidence="8"/>
<dbReference type="PANTHER" id="PTHR21064:SF1">
    <property type="entry name" value="HYDROXYLYSINE KINASE"/>
    <property type="match status" value="1"/>
</dbReference>
<dbReference type="AlphaFoldDB" id="A0A9W9ZPQ1"/>
<sequence length="408" mass="45479">MAAQLFNLNIADPSSVKELDSYDDRNFFMRGSLMGGKKEMGVSGCKEYVLKIANHMDSNHECLIEVQGDVMVFLQARDYNCSTPVPSIFKTTFVKCKIPTAAQPDGVSIVTESVALDTDNDALKTDSVALETDCVALETDSGSVVISNNRSFDTLGSVNNAGNLEDGIEIYDGKEYSEEEYFVCAVRLLTFVPGKMLNEIPLNTELLFNAGIAVGRLDRDLKDFECPRLDRPGFLWDLSGVGDSVEQLLEAVNDKRHKKMVREVCESFRKEVEPKLHLLPKQIIHGDASYGNIVVTPEKEIGFIDFGDLNYSCRIFELATSLMFILNVEDDLSCGRTRMAGYFFAGYHSVNPLSDEEMDLLHVLVASRFCQSLVFGAYTSKHNDNNGDPSNEYILETARMVGRILKHF</sequence>
<gene>
    <name evidence="11" type="ORF">OS493_021209</name>
</gene>
<proteinExistence type="inferred from homology"/>
<dbReference type="SUPFAM" id="SSF56112">
    <property type="entry name" value="Protein kinase-like (PK-like)"/>
    <property type="match status" value="1"/>
</dbReference>
<evidence type="ECO:0000256" key="5">
    <source>
        <dbReference type="ARBA" id="ARBA00022777"/>
    </source>
</evidence>
<comment type="similarity">
    <text evidence="2">Belongs to the aminoglycoside phosphotransferase family.</text>
</comment>
<keyword evidence="4" id="KW-0808">Transferase</keyword>
<organism evidence="11 12">
    <name type="scientific">Desmophyllum pertusum</name>
    <dbReference type="NCBI Taxonomy" id="174260"/>
    <lineage>
        <taxon>Eukaryota</taxon>
        <taxon>Metazoa</taxon>
        <taxon>Cnidaria</taxon>
        <taxon>Anthozoa</taxon>
        <taxon>Hexacorallia</taxon>
        <taxon>Scleractinia</taxon>
        <taxon>Caryophylliina</taxon>
        <taxon>Caryophylliidae</taxon>
        <taxon>Desmophyllum</taxon>
    </lineage>
</organism>
<dbReference type="OrthoDB" id="9973935at2759"/>
<dbReference type="GO" id="GO:0005737">
    <property type="term" value="C:cytoplasm"/>
    <property type="evidence" value="ECO:0007669"/>
    <property type="project" value="UniProtKB-SubCell"/>
</dbReference>
<name>A0A9W9ZPQ1_9CNID</name>
<comment type="subcellular location">
    <subcellularLocation>
        <location evidence="1">Cytoplasm</location>
    </subcellularLocation>
</comment>
<evidence type="ECO:0000256" key="9">
    <source>
        <dbReference type="ARBA" id="ARBA00040505"/>
    </source>
</evidence>
<evidence type="ECO:0000256" key="2">
    <source>
        <dbReference type="ARBA" id="ARBA00006219"/>
    </source>
</evidence>
<dbReference type="GO" id="GO:0047992">
    <property type="term" value="F:hydroxylysine kinase activity"/>
    <property type="evidence" value="ECO:0007669"/>
    <property type="project" value="UniProtKB-EC"/>
</dbReference>
<evidence type="ECO:0000256" key="4">
    <source>
        <dbReference type="ARBA" id="ARBA00022679"/>
    </source>
</evidence>